<dbReference type="RefSeq" id="WP_141409446.1">
    <property type="nucleotide sequence ID" value="NZ_CP041230.1"/>
</dbReference>
<evidence type="ECO:0000313" key="1">
    <source>
        <dbReference type="EMBL" id="KAA9034397.1"/>
    </source>
</evidence>
<protein>
    <submittedName>
        <fullName evidence="1">Uncharacterized protein</fullName>
    </submittedName>
</protein>
<dbReference type="Proteomes" id="UP000327007">
    <property type="component" value="Unassembled WGS sequence"/>
</dbReference>
<dbReference type="AlphaFoldDB" id="A0AAI9WFJ5"/>
<proteinExistence type="predicted"/>
<comment type="caution">
    <text evidence="1">The sequence shown here is derived from an EMBL/GenBank/DDBJ whole genome shotgun (WGS) entry which is preliminary data.</text>
</comment>
<reference evidence="2" key="1">
    <citation type="journal article" date="2018" name="J. Anim. Genet.">
        <title>Acquired interbacterial defense systems protect against interspecies antagonism in the human gut microbiome.</title>
        <authorList>
            <person name="Ross B.D."/>
            <person name="Verster A.J."/>
            <person name="Radey M.C."/>
            <person name="Schmidtke D.T."/>
            <person name="Pope C.E."/>
            <person name="Hoffman L.R."/>
            <person name="Hajjar A."/>
            <person name="Peterson S.B."/>
            <person name="Borenstein E."/>
            <person name="Mougous J."/>
        </authorList>
    </citation>
    <scope>NUCLEOTIDE SEQUENCE [LARGE SCALE GENOMIC DNA]</scope>
    <source>
        <strain evidence="2">H204</strain>
    </source>
</reference>
<sequence>MNERKFRLIEENETLRVSTATQHCAVNQAVIKWAVNAVLNFAELTVVPYVTQGMPYYYFVAKFPNGCTEEDGTYVDEDTVEVIFNLLQGKWETTDYLATEHPVVKDEAFVQKLLERMMNERKCFYKKPAVTKDGVTYFRGYYKFFRGVVKFNIPRNESIDKFLTEKGFINRKEFI</sequence>
<evidence type="ECO:0000313" key="2">
    <source>
        <dbReference type="Proteomes" id="UP000327007"/>
    </source>
</evidence>
<gene>
    <name evidence="1" type="ORF">F6S82_26585</name>
</gene>
<accession>A0AAI9WFJ5</accession>
<dbReference type="EMBL" id="VYQC01000035">
    <property type="protein sequence ID" value="KAA9034397.1"/>
    <property type="molecule type" value="Genomic_DNA"/>
</dbReference>
<name>A0AAI9WFJ5_9BACE</name>
<organism evidence="1 2">
    <name type="scientific">Bacteroides xylanisolvens</name>
    <dbReference type="NCBI Taxonomy" id="371601"/>
    <lineage>
        <taxon>Bacteria</taxon>
        <taxon>Pseudomonadati</taxon>
        <taxon>Bacteroidota</taxon>
        <taxon>Bacteroidia</taxon>
        <taxon>Bacteroidales</taxon>
        <taxon>Bacteroidaceae</taxon>
        <taxon>Bacteroides</taxon>
    </lineage>
</organism>